<accession>A0A939NPT6</accession>
<sequence>MNQKGDLALKVTSKYAMGQINSSFSGSSGIIFIIQTPYYRRSA</sequence>
<reference evidence="2" key="1">
    <citation type="submission" date="2021-03" db="EMBL/GenBank/DDBJ databases">
        <title>Molecular epidemiology and mechanisms of colistin and carbapenem resistance in Enterobacteriaceae from clinical isolates, the environment and porcine samples in Pretoria, South Africa.</title>
        <authorList>
            <person name="Bogoshi D."/>
            <person name="Mbelle N.M."/>
            <person name="Naidoo V."/>
            <person name="Osei Sekyere J."/>
        </authorList>
    </citation>
    <scope>NUCLEOTIDE SEQUENCE</scope>
    <source>
        <strain evidence="2">C027</strain>
    </source>
</reference>
<keyword evidence="1" id="KW-0812">Transmembrane</keyword>
<evidence type="ECO:0000313" key="2">
    <source>
        <dbReference type="EMBL" id="MBO1997801.1"/>
    </source>
</evidence>
<feature type="transmembrane region" description="Helical" evidence="1">
    <location>
        <begin position="20"/>
        <end position="39"/>
    </location>
</feature>
<evidence type="ECO:0000313" key="3">
    <source>
        <dbReference type="Proteomes" id="UP000664002"/>
    </source>
</evidence>
<protein>
    <submittedName>
        <fullName evidence="2">Uncharacterized protein</fullName>
    </submittedName>
</protein>
<keyword evidence="1" id="KW-1133">Transmembrane helix</keyword>
<proteinExistence type="predicted"/>
<organism evidence="2 3">
    <name type="scientific">Klebsiella pneumoniae</name>
    <dbReference type="NCBI Taxonomy" id="573"/>
    <lineage>
        <taxon>Bacteria</taxon>
        <taxon>Pseudomonadati</taxon>
        <taxon>Pseudomonadota</taxon>
        <taxon>Gammaproteobacteria</taxon>
        <taxon>Enterobacterales</taxon>
        <taxon>Enterobacteriaceae</taxon>
        <taxon>Klebsiella/Raoultella group</taxon>
        <taxon>Klebsiella</taxon>
        <taxon>Klebsiella pneumoniae complex</taxon>
    </lineage>
</organism>
<name>A0A939NPT6_KLEPN</name>
<dbReference type="EMBL" id="JAGETM010000039">
    <property type="protein sequence ID" value="MBO1997801.1"/>
    <property type="molecule type" value="Genomic_DNA"/>
</dbReference>
<dbReference type="AlphaFoldDB" id="A0A939NPT6"/>
<comment type="caution">
    <text evidence="2">The sequence shown here is derived from an EMBL/GenBank/DDBJ whole genome shotgun (WGS) entry which is preliminary data.</text>
</comment>
<gene>
    <name evidence="2" type="ORF">J4730_26275</name>
</gene>
<keyword evidence="1" id="KW-0472">Membrane</keyword>
<dbReference type="Proteomes" id="UP000664002">
    <property type="component" value="Unassembled WGS sequence"/>
</dbReference>
<evidence type="ECO:0000256" key="1">
    <source>
        <dbReference type="SAM" id="Phobius"/>
    </source>
</evidence>